<dbReference type="Gene3D" id="3.40.800.20">
    <property type="entry name" value="Histone deacetylase domain"/>
    <property type="match status" value="1"/>
</dbReference>
<dbReference type="PANTHER" id="PTHR10625:SF10">
    <property type="entry name" value="HISTONE DEACETYLASE HDAC1"/>
    <property type="match status" value="1"/>
</dbReference>
<evidence type="ECO:0000256" key="3">
    <source>
        <dbReference type="ARBA" id="ARBA00020218"/>
    </source>
</evidence>
<evidence type="ECO:0000256" key="1">
    <source>
        <dbReference type="ARBA" id="ARBA00005101"/>
    </source>
</evidence>
<evidence type="ECO:0000256" key="4">
    <source>
        <dbReference type="ARBA" id="ARBA00022627"/>
    </source>
</evidence>
<dbReference type="GO" id="GO:0045150">
    <property type="term" value="P:acetoin catabolic process"/>
    <property type="evidence" value="ECO:0007669"/>
    <property type="project" value="UniProtKB-UniPathway"/>
</dbReference>
<comment type="function">
    <text evidence="5">Role in growth on acetoin or butanediol. Involved in the breakdown of these compounds used as a carbon source.</text>
</comment>
<organism evidence="7 8">
    <name type="scientific">Macrococcus brunensis</name>
    <dbReference type="NCBI Taxonomy" id="198483"/>
    <lineage>
        <taxon>Bacteria</taxon>
        <taxon>Bacillati</taxon>
        <taxon>Bacillota</taxon>
        <taxon>Bacilli</taxon>
        <taxon>Bacillales</taxon>
        <taxon>Staphylococcaceae</taxon>
        <taxon>Macrococcus</taxon>
    </lineage>
</organism>
<name>A0A4R6BDC5_9STAP</name>
<dbReference type="UniPathway" id="UPA00040"/>
<protein>
    <recommendedName>
        <fullName evidence="3">Acetoin utilization protein AcuC</fullName>
    </recommendedName>
</protein>
<gene>
    <name evidence="7" type="ORF">ERX27_06480</name>
</gene>
<evidence type="ECO:0000313" key="7">
    <source>
        <dbReference type="EMBL" id="TDL97718.1"/>
    </source>
</evidence>
<dbReference type="GO" id="GO:0040029">
    <property type="term" value="P:epigenetic regulation of gene expression"/>
    <property type="evidence" value="ECO:0007669"/>
    <property type="project" value="TreeGrafter"/>
</dbReference>
<dbReference type="InterPro" id="IPR037138">
    <property type="entry name" value="His_deacetylse_dom_sf"/>
</dbReference>
<dbReference type="AlphaFoldDB" id="A0A4R6BDC5"/>
<accession>A0A4R6BDC5</accession>
<dbReference type="PRINTS" id="PR01272">
    <property type="entry name" value="ACUCPROTEIN"/>
</dbReference>
<dbReference type="Proteomes" id="UP000295310">
    <property type="component" value="Unassembled WGS sequence"/>
</dbReference>
<dbReference type="CDD" id="cd09994">
    <property type="entry name" value="HDAC_AcuC_like"/>
    <property type="match status" value="1"/>
</dbReference>
<dbReference type="PANTHER" id="PTHR10625">
    <property type="entry name" value="HISTONE DEACETYLASE HDAC1-RELATED"/>
    <property type="match status" value="1"/>
</dbReference>
<evidence type="ECO:0000256" key="2">
    <source>
        <dbReference type="ARBA" id="ARBA00005947"/>
    </source>
</evidence>
<dbReference type="GO" id="GO:0004407">
    <property type="term" value="F:histone deacetylase activity"/>
    <property type="evidence" value="ECO:0007669"/>
    <property type="project" value="TreeGrafter"/>
</dbReference>
<comment type="similarity">
    <text evidence="2">Belongs to the histone deacetylase family.</text>
</comment>
<dbReference type="InterPro" id="IPR000286">
    <property type="entry name" value="HDACs"/>
</dbReference>
<dbReference type="EMBL" id="SCWA01000010">
    <property type="protein sequence ID" value="TDL97718.1"/>
    <property type="molecule type" value="Genomic_DNA"/>
</dbReference>
<keyword evidence="8" id="KW-1185">Reference proteome</keyword>
<dbReference type="InterPro" id="IPR023696">
    <property type="entry name" value="Ureohydrolase_dom_sf"/>
</dbReference>
<proteinExistence type="inferred from homology"/>
<dbReference type="InterPro" id="IPR003085">
    <property type="entry name" value="AcuC"/>
</dbReference>
<comment type="pathway">
    <text evidence="1">Ketone degradation; acetoin degradation.</text>
</comment>
<evidence type="ECO:0000313" key="8">
    <source>
        <dbReference type="Proteomes" id="UP000295310"/>
    </source>
</evidence>
<keyword evidence="4" id="KW-0006">Acetoin catabolism</keyword>
<feature type="domain" description="Histone deacetylase" evidence="6">
    <location>
        <begin position="19"/>
        <end position="314"/>
    </location>
</feature>
<dbReference type="Pfam" id="PF00850">
    <property type="entry name" value="Hist_deacetyl"/>
    <property type="match status" value="1"/>
</dbReference>
<sequence>MSRYVYTEELLKYRFSDQHPFNQMRLVLTTDLLKKLGVLYDDEIVAGRKATDEELALVHHAGYIDAVKAASKNELPADKCESHGLNTNDTPSFPDMHDSAAWLVGSTLTACDVVMTGVDQTACNIGGGLHHGFQGRASGFCIYNDSAVAIQYMIKKYGARVLYIDTDAHHGDGVQFTFYHTDDVFTYSIHETGRYLFPGTGHYNERGEGEGYLYSMNLPVDAYTEDDSFLECFKGSLETACAFFKPDVILSQNGADAHFLDPLTHLHCTMRIFEEIPRFVKYLANTYCSGRWIAVGGGGYNIFQVAPLAWSQVWLAMKGLPAPAGALPVHWITKWQKETELELPKSWHDDLKSYQEIPRRSEITEKNQLMLKRVLQHYI</sequence>
<comment type="caution">
    <text evidence="7">The sequence shown here is derived from an EMBL/GenBank/DDBJ whole genome shotgun (WGS) entry which is preliminary data.</text>
</comment>
<dbReference type="InterPro" id="IPR023801">
    <property type="entry name" value="His_deacetylse_dom"/>
</dbReference>
<dbReference type="RefSeq" id="WP_133432024.1">
    <property type="nucleotide sequence ID" value="NZ_CP092179.1"/>
</dbReference>
<dbReference type="OrthoDB" id="9808367at2"/>
<evidence type="ECO:0000259" key="6">
    <source>
        <dbReference type="Pfam" id="PF00850"/>
    </source>
</evidence>
<dbReference type="PRINTS" id="PR01270">
    <property type="entry name" value="HDASUPER"/>
</dbReference>
<evidence type="ECO:0000256" key="5">
    <source>
        <dbReference type="ARBA" id="ARBA00024669"/>
    </source>
</evidence>
<dbReference type="SUPFAM" id="SSF52768">
    <property type="entry name" value="Arginase/deacetylase"/>
    <property type="match status" value="1"/>
</dbReference>
<reference evidence="7 8" key="1">
    <citation type="submission" date="2019-01" db="EMBL/GenBank/DDBJ databases">
        <title>Draft genome sequences of the type strains of six Macrococcus species.</title>
        <authorList>
            <person name="Mazhar S."/>
            <person name="Altermann E."/>
            <person name="Hill C."/>
            <person name="Mcauliffe O."/>
        </authorList>
    </citation>
    <scope>NUCLEOTIDE SEQUENCE [LARGE SCALE GENOMIC DNA]</scope>
    <source>
        <strain evidence="7 8">CCM4811</strain>
    </source>
</reference>